<sequence>MSLKNLAVDNVIIAECSDPGRLRMFEGKQHCSFEPGGRTVCFRGLDTRRTLHSQGRFNRTKELILCDWPTQRFDPRELAELVPNVEKFAITGERIWMLKYDFPPLMNLWAINITGTKLNQTRASSFQRLPALRQLNMRGNALVEIVPFVFRSAHVDIYLQDSPFCPHIANLQVIPGTAPTT</sequence>
<dbReference type="Gene3D" id="3.80.10.10">
    <property type="entry name" value="Ribonuclease Inhibitor"/>
    <property type="match status" value="1"/>
</dbReference>
<accession>A0A8D8G929</accession>
<organism evidence="1">
    <name type="scientific">Culex pipiens</name>
    <name type="common">House mosquito</name>
    <dbReference type="NCBI Taxonomy" id="7175"/>
    <lineage>
        <taxon>Eukaryota</taxon>
        <taxon>Metazoa</taxon>
        <taxon>Ecdysozoa</taxon>
        <taxon>Arthropoda</taxon>
        <taxon>Hexapoda</taxon>
        <taxon>Insecta</taxon>
        <taxon>Pterygota</taxon>
        <taxon>Neoptera</taxon>
        <taxon>Endopterygota</taxon>
        <taxon>Diptera</taxon>
        <taxon>Nematocera</taxon>
        <taxon>Culicoidea</taxon>
        <taxon>Culicidae</taxon>
        <taxon>Culicinae</taxon>
        <taxon>Culicini</taxon>
        <taxon>Culex</taxon>
        <taxon>Culex</taxon>
    </lineage>
</organism>
<name>A0A8D8G929_CULPI</name>
<evidence type="ECO:0000313" key="1">
    <source>
        <dbReference type="EMBL" id="CAG6498074.1"/>
    </source>
</evidence>
<dbReference type="EMBL" id="HBUE01149278">
    <property type="protein sequence ID" value="CAG6504261.1"/>
    <property type="molecule type" value="Transcribed_RNA"/>
</dbReference>
<dbReference type="AlphaFoldDB" id="A0A8D8G929"/>
<dbReference type="SUPFAM" id="SSF52058">
    <property type="entry name" value="L domain-like"/>
    <property type="match status" value="1"/>
</dbReference>
<reference evidence="1" key="1">
    <citation type="submission" date="2021-05" db="EMBL/GenBank/DDBJ databases">
        <authorList>
            <person name="Alioto T."/>
            <person name="Alioto T."/>
            <person name="Gomez Garrido J."/>
        </authorList>
    </citation>
    <scope>NUCLEOTIDE SEQUENCE</scope>
</reference>
<protein>
    <submittedName>
        <fullName evidence="1">Protein singed wings 2</fullName>
    </submittedName>
</protein>
<dbReference type="EMBL" id="HBUE01254241">
    <property type="protein sequence ID" value="CAG6555537.1"/>
    <property type="molecule type" value="Transcribed_RNA"/>
</dbReference>
<proteinExistence type="predicted"/>
<dbReference type="InterPro" id="IPR032675">
    <property type="entry name" value="LRR_dom_sf"/>
</dbReference>
<dbReference type="EMBL" id="HBUE01134414">
    <property type="protein sequence ID" value="CAG6498074.1"/>
    <property type="molecule type" value="Transcribed_RNA"/>
</dbReference>